<dbReference type="AlphaFoldDB" id="A0ABD2YPF0"/>
<keyword evidence="3" id="KW-0611">Plant defense</keyword>
<dbReference type="GO" id="GO:0005524">
    <property type="term" value="F:ATP binding"/>
    <property type="evidence" value="ECO:0007669"/>
    <property type="project" value="UniProtKB-KW"/>
</dbReference>
<evidence type="ECO:0000256" key="3">
    <source>
        <dbReference type="ARBA" id="ARBA00022821"/>
    </source>
</evidence>
<dbReference type="PANTHER" id="PTHR36766:SF70">
    <property type="entry name" value="DISEASE RESISTANCE PROTEIN RGA4"/>
    <property type="match status" value="1"/>
</dbReference>
<reference evidence="7 8" key="1">
    <citation type="submission" date="2024-11" db="EMBL/GenBank/DDBJ databases">
        <title>A near-complete genome assembly of Cinchona calisaya.</title>
        <authorList>
            <person name="Lian D.C."/>
            <person name="Zhao X.W."/>
            <person name="Wei L."/>
        </authorList>
    </citation>
    <scope>NUCLEOTIDE SEQUENCE [LARGE SCALE GENOMIC DNA]</scope>
    <source>
        <tissue evidence="7">Nenye</tissue>
    </source>
</reference>
<feature type="domain" description="NB-ARC" evidence="5">
    <location>
        <begin position="128"/>
        <end position="248"/>
    </location>
</feature>
<feature type="domain" description="Disease resistance N-terminal" evidence="6">
    <location>
        <begin position="1"/>
        <end position="54"/>
    </location>
</feature>
<keyword evidence="8" id="KW-1185">Reference proteome</keyword>
<dbReference type="Proteomes" id="UP001630127">
    <property type="component" value="Unassembled WGS sequence"/>
</dbReference>
<evidence type="ECO:0000259" key="5">
    <source>
        <dbReference type="Pfam" id="PF00931"/>
    </source>
</evidence>
<evidence type="ECO:0008006" key="9">
    <source>
        <dbReference type="Google" id="ProtNLM"/>
    </source>
</evidence>
<gene>
    <name evidence="7" type="ORF">ACH5RR_028656</name>
</gene>
<dbReference type="InterPro" id="IPR041118">
    <property type="entry name" value="Rx_N"/>
</dbReference>
<evidence type="ECO:0000313" key="8">
    <source>
        <dbReference type="Proteomes" id="UP001630127"/>
    </source>
</evidence>
<proteinExistence type="predicted"/>
<sequence length="271" mass="31318">MMQALISDSQSKQLTSKAVQVWLTKLRSIALDAEIMLDDFGYELLHQKIETRKRDKVRSFFTSSNPLLFSLEMASRIKNVNSSLDEAYKEANQIGLHPVELIIRAPDHKEDRMTDPFVDESGVVGRVDDVSRVVNLLMRSDYKKDLPVISIVGMAGQGKTTLSQVVLKDDHVVNYFDERIWICVSDDFKVERLLNEMLNSCGEIKIETTNREELVRRLHEKLKGKRCLLVLDDIWNENGEKWDCMRKCLLEIGASQGTKYWQLRVVMWLPQ</sequence>
<evidence type="ECO:0000256" key="1">
    <source>
        <dbReference type="ARBA" id="ARBA00022737"/>
    </source>
</evidence>
<evidence type="ECO:0000256" key="4">
    <source>
        <dbReference type="ARBA" id="ARBA00022840"/>
    </source>
</evidence>
<keyword evidence="4" id="KW-0067">ATP-binding</keyword>
<dbReference type="PRINTS" id="PR00364">
    <property type="entry name" value="DISEASERSIST"/>
</dbReference>
<organism evidence="7 8">
    <name type="scientific">Cinchona calisaya</name>
    <dbReference type="NCBI Taxonomy" id="153742"/>
    <lineage>
        <taxon>Eukaryota</taxon>
        <taxon>Viridiplantae</taxon>
        <taxon>Streptophyta</taxon>
        <taxon>Embryophyta</taxon>
        <taxon>Tracheophyta</taxon>
        <taxon>Spermatophyta</taxon>
        <taxon>Magnoliopsida</taxon>
        <taxon>eudicotyledons</taxon>
        <taxon>Gunneridae</taxon>
        <taxon>Pentapetalae</taxon>
        <taxon>asterids</taxon>
        <taxon>lamiids</taxon>
        <taxon>Gentianales</taxon>
        <taxon>Rubiaceae</taxon>
        <taxon>Cinchonoideae</taxon>
        <taxon>Cinchoneae</taxon>
        <taxon>Cinchona</taxon>
    </lineage>
</organism>
<dbReference type="Pfam" id="PF00931">
    <property type="entry name" value="NB-ARC"/>
    <property type="match status" value="1"/>
</dbReference>
<dbReference type="PANTHER" id="PTHR36766">
    <property type="entry name" value="PLANT BROAD-SPECTRUM MILDEW RESISTANCE PROTEIN RPW8"/>
    <property type="match status" value="1"/>
</dbReference>
<dbReference type="Pfam" id="PF18052">
    <property type="entry name" value="Rx_N"/>
    <property type="match status" value="1"/>
</dbReference>
<accession>A0ABD2YPF0</accession>
<dbReference type="EMBL" id="JBJUIK010000012">
    <property type="protein sequence ID" value="KAL3509255.1"/>
    <property type="molecule type" value="Genomic_DNA"/>
</dbReference>
<dbReference type="Gene3D" id="1.20.5.4130">
    <property type="match status" value="1"/>
</dbReference>
<keyword evidence="1" id="KW-0677">Repeat</keyword>
<dbReference type="Gene3D" id="3.40.50.300">
    <property type="entry name" value="P-loop containing nucleotide triphosphate hydrolases"/>
    <property type="match status" value="1"/>
</dbReference>
<dbReference type="GO" id="GO:0006952">
    <property type="term" value="P:defense response"/>
    <property type="evidence" value="ECO:0007669"/>
    <property type="project" value="UniProtKB-KW"/>
</dbReference>
<evidence type="ECO:0000256" key="2">
    <source>
        <dbReference type="ARBA" id="ARBA00022741"/>
    </source>
</evidence>
<comment type="caution">
    <text evidence="7">The sequence shown here is derived from an EMBL/GenBank/DDBJ whole genome shotgun (WGS) entry which is preliminary data.</text>
</comment>
<evidence type="ECO:0000259" key="6">
    <source>
        <dbReference type="Pfam" id="PF18052"/>
    </source>
</evidence>
<dbReference type="InterPro" id="IPR027417">
    <property type="entry name" value="P-loop_NTPase"/>
</dbReference>
<evidence type="ECO:0000313" key="7">
    <source>
        <dbReference type="EMBL" id="KAL3509255.1"/>
    </source>
</evidence>
<keyword evidence="2" id="KW-0547">Nucleotide-binding</keyword>
<protein>
    <recommendedName>
        <fullName evidence="9">Disease resistance protein RGA3</fullName>
    </recommendedName>
</protein>
<name>A0ABD2YPF0_9GENT</name>
<dbReference type="InterPro" id="IPR002182">
    <property type="entry name" value="NB-ARC"/>
</dbReference>
<dbReference type="SUPFAM" id="SSF52540">
    <property type="entry name" value="P-loop containing nucleoside triphosphate hydrolases"/>
    <property type="match status" value="1"/>
</dbReference>